<evidence type="ECO:0000256" key="5">
    <source>
        <dbReference type="RuleBase" id="RU362066"/>
    </source>
</evidence>
<dbReference type="Pfam" id="PF07195">
    <property type="entry name" value="FliD_C"/>
    <property type="match status" value="1"/>
</dbReference>
<name>A0A1S8S691_CLOBE</name>
<comment type="caution">
    <text evidence="8">The sequence shown here is derived from an EMBL/GenBank/DDBJ whole genome shotgun (WGS) entry which is preliminary data.</text>
</comment>
<reference evidence="8 9" key="1">
    <citation type="submission" date="2016-05" db="EMBL/GenBank/DDBJ databases">
        <title>Microbial solvent formation.</title>
        <authorList>
            <person name="Poehlein A."/>
            <person name="Montoya Solano J.D."/>
            <person name="Flitsch S."/>
            <person name="Krabben P."/>
            <person name="Duerre P."/>
            <person name="Daniel R."/>
        </authorList>
    </citation>
    <scope>NUCLEOTIDE SEQUENCE [LARGE SCALE GENOMIC DNA]</scope>
    <source>
        <strain evidence="8 9">DSM 53</strain>
    </source>
</reference>
<keyword evidence="3" id="KW-0175">Coiled coil</keyword>
<comment type="subcellular location">
    <subcellularLocation>
        <location evidence="5">Secreted</location>
    </subcellularLocation>
    <subcellularLocation>
        <location evidence="5">Bacterial flagellum</location>
    </subcellularLocation>
</comment>
<dbReference type="RefSeq" id="WP_077839162.1">
    <property type="nucleotide sequence ID" value="NZ_JABTAE010000001.1"/>
</dbReference>
<dbReference type="InterPro" id="IPR003481">
    <property type="entry name" value="FliD_N"/>
</dbReference>
<keyword evidence="4 5" id="KW-0975">Bacterial flagellum</keyword>
<feature type="domain" description="Flagellar hook-associated protein 2 C-terminal" evidence="7">
    <location>
        <begin position="457"/>
        <end position="772"/>
    </location>
</feature>
<evidence type="ECO:0000256" key="4">
    <source>
        <dbReference type="ARBA" id="ARBA00023143"/>
    </source>
</evidence>
<sequence>MTSIYPSGTSSSTNGSTSSANLLRISGMASGIDTDSVVKSMVSGYQTKIDKANQSKQLLQWKQEAYRDIIKGVKELQEYFDPLSDKYLLSGKTLNINTAASDEASIVSATASSSAKAGTYKVNVSQLATQAKVEGSSKDSLVTVSNLSNWSGKTLSFGAGSSNITSITLSSISSETRDSTSMSNLVADINKQISASSTLNGKVSASYVSDGTNYYVKFTKTSTTDITLKASESNNVSDVNSDLAINSGITAGTLLTSSALGFASGNISFALNNGTTSSTVSLAVTSKTTLQNLMDQVKSATNGGVTMNVDDTTGKISFQSKNYGSASDIIITDTSNKIMNKLGIDNTIEGTVGLSGSTTLTHLGFASGNISFNLNNGTTSKNISLTVGSSSTVQNLIDEVNKYNKDTGVTMSIDAAGKILFSGSSSNISITDTSGSTSNNIMTNLGISTNAKTYTKGTDAVVAITGPGQSAAITTTQGSNNFSLNGVTYNLSGINNTTNPSSNITVTANSDTVVNNVKKFITDYNTLIGTINTKLTEKKNSDYPPLTDAQKESMSETQIAAWEAKAKVGILRNDDQLSSLMTQLRGIFSSPVYSNYSSSNTSAGKISLSFGQYGTNSIGIDTTTDVTDGGQLVIKDEKKLKNVIENNFDDFKKMFIGKTDNPDLSSNKSYVGSSNYMEDGLFTRMDNILRDYVAAPGVGSDGTYSLSGSMNILVNKQYDYSSYGGSGKSTIPDRVYSQTVSISKLKTQMSDAETRYYNQFTQLETALSKLNSQQSSLSSMLGTS</sequence>
<evidence type="ECO:0000256" key="1">
    <source>
        <dbReference type="ARBA" id="ARBA00009764"/>
    </source>
</evidence>
<gene>
    <name evidence="8" type="ORF">CLBCK_26440</name>
</gene>
<evidence type="ECO:0000259" key="6">
    <source>
        <dbReference type="Pfam" id="PF02465"/>
    </source>
</evidence>
<dbReference type="GO" id="GO:0005576">
    <property type="term" value="C:extracellular region"/>
    <property type="evidence" value="ECO:0007669"/>
    <property type="project" value="UniProtKB-SubCell"/>
</dbReference>
<organism evidence="8 9">
    <name type="scientific">Clostridium beijerinckii</name>
    <name type="common">Clostridium MP</name>
    <dbReference type="NCBI Taxonomy" id="1520"/>
    <lineage>
        <taxon>Bacteria</taxon>
        <taxon>Bacillati</taxon>
        <taxon>Bacillota</taxon>
        <taxon>Clostridia</taxon>
        <taxon>Eubacteriales</taxon>
        <taxon>Clostridiaceae</taxon>
        <taxon>Clostridium</taxon>
    </lineage>
</organism>
<dbReference type="AlphaFoldDB" id="A0A1S8S691"/>
<protein>
    <recommendedName>
        <fullName evidence="5">Flagellar hook-associated protein 2</fullName>
        <shortName evidence="5">HAP2</shortName>
    </recommendedName>
    <alternativeName>
        <fullName evidence="5">Flagellar cap protein</fullName>
    </alternativeName>
</protein>
<evidence type="ECO:0000259" key="7">
    <source>
        <dbReference type="Pfam" id="PF07195"/>
    </source>
</evidence>
<comment type="subunit">
    <text evidence="2 5">Homopentamer.</text>
</comment>
<keyword evidence="8" id="KW-0969">Cilium</keyword>
<comment type="similarity">
    <text evidence="1 5">Belongs to the FliD family.</text>
</comment>
<keyword evidence="8" id="KW-0282">Flagellum</keyword>
<dbReference type="InterPro" id="IPR040026">
    <property type="entry name" value="FliD"/>
</dbReference>
<dbReference type="GO" id="GO:0071973">
    <property type="term" value="P:bacterial-type flagellum-dependent cell motility"/>
    <property type="evidence" value="ECO:0007669"/>
    <property type="project" value="TreeGrafter"/>
</dbReference>
<keyword evidence="5" id="KW-0964">Secreted</keyword>
<dbReference type="GO" id="GO:0009424">
    <property type="term" value="C:bacterial-type flagellum hook"/>
    <property type="evidence" value="ECO:0007669"/>
    <property type="project" value="UniProtKB-UniRule"/>
</dbReference>
<evidence type="ECO:0000256" key="3">
    <source>
        <dbReference type="ARBA" id="ARBA00023054"/>
    </source>
</evidence>
<dbReference type="EMBL" id="LZZI01000044">
    <property type="protein sequence ID" value="OOM60927.1"/>
    <property type="molecule type" value="Genomic_DNA"/>
</dbReference>
<dbReference type="Pfam" id="PF02465">
    <property type="entry name" value="FliD_N"/>
    <property type="match status" value="1"/>
</dbReference>
<dbReference type="GO" id="GO:0009421">
    <property type="term" value="C:bacterial-type flagellum filament cap"/>
    <property type="evidence" value="ECO:0007669"/>
    <property type="project" value="InterPro"/>
</dbReference>
<evidence type="ECO:0000256" key="2">
    <source>
        <dbReference type="ARBA" id="ARBA00011255"/>
    </source>
</evidence>
<proteinExistence type="inferred from homology"/>
<evidence type="ECO:0000313" key="8">
    <source>
        <dbReference type="EMBL" id="OOM60927.1"/>
    </source>
</evidence>
<dbReference type="InterPro" id="IPR010809">
    <property type="entry name" value="FliD_C"/>
</dbReference>
<evidence type="ECO:0000313" key="9">
    <source>
        <dbReference type="Proteomes" id="UP000190973"/>
    </source>
</evidence>
<comment type="function">
    <text evidence="5">Required for morphogenesis and for the elongation of the flagellar filament by facilitating polymerization of the flagellin monomers at the tip of growing filament. Forms a capping structure, which prevents flagellin subunits (transported through the central channel of the flagellum) from leaking out without polymerization at the distal end.</text>
</comment>
<keyword evidence="8" id="KW-0966">Cell projection</keyword>
<dbReference type="PANTHER" id="PTHR30288:SF0">
    <property type="entry name" value="FLAGELLAR HOOK-ASSOCIATED PROTEIN 2"/>
    <property type="match status" value="1"/>
</dbReference>
<dbReference type="GO" id="GO:0007155">
    <property type="term" value="P:cell adhesion"/>
    <property type="evidence" value="ECO:0007669"/>
    <property type="project" value="InterPro"/>
</dbReference>
<dbReference type="PANTHER" id="PTHR30288">
    <property type="entry name" value="FLAGELLAR CAP/ASSEMBLY PROTEIN FLID"/>
    <property type="match status" value="1"/>
</dbReference>
<feature type="domain" description="Flagellar hook-associated protein 2 N-terminal" evidence="6">
    <location>
        <begin position="30"/>
        <end position="130"/>
    </location>
</feature>
<accession>A0A1S8S691</accession>
<dbReference type="Proteomes" id="UP000190973">
    <property type="component" value="Unassembled WGS sequence"/>
</dbReference>